<name>A0A6C0CVT6_9ZZZZ</name>
<protein>
    <recommendedName>
        <fullName evidence="3">t-SNARE coiled-coil homology domain-containing protein</fullName>
    </recommendedName>
</protein>
<proteinExistence type="predicted"/>
<dbReference type="AlphaFoldDB" id="A0A6C0CVT6"/>
<keyword evidence="1" id="KW-0472">Membrane</keyword>
<reference evidence="2" key="1">
    <citation type="journal article" date="2020" name="Nature">
        <title>Giant virus diversity and host interactions through global metagenomics.</title>
        <authorList>
            <person name="Schulz F."/>
            <person name="Roux S."/>
            <person name="Paez-Espino D."/>
            <person name="Jungbluth S."/>
            <person name="Walsh D.A."/>
            <person name="Denef V.J."/>
            <person name="McMahon K.D."/>
            <person name="Konstantinidis K.T."/>
            <person name="Eloe-Fadrosh E.A."/>
            <person name="Kyrpides N.C."/>
            <person name="Woyke T."/>
        </authorList>
    </citation>
    <scope>NUCLEOTIDE SEQUENCE</scope>
    <source>
        <strain evidence="2">GVMAG-M-3300021964-36</strain>
    </source>
</reference>
<organism evidence="2">
    <name type="scientific">viral metagenome</name>
    <dbReference type="NCBI Taxonomy" id="1070528"/>
    <lineage>
        <taxon>unclassified sequences</taxon>
        <taxon>metagenomes</taxon>
        <taxon>organismal metagenomes</taxon>
    </lineage>
</organism>
<keyword evidence="1" id="KW-0812">Transmembrane</keyword>
<evidence type="ECO:0000313" key="2">
    <source>
        <dbReference type="EMBL" id="QHT07819.1"/>
    </source>
</evidence>
<feature type="transmembrane region" description="Helical" evidence="1">
    <location>
        <begin position="107"/>
        <end position="126"/>
    </location>
</feature>
<accession>A0A6C0CVT6</accession>
<keyword evidence="1" id="KW-1133">Transmembrane helix</keyword>
<evidence type="ECO:0008006" key="3">
    <source>
        <dbReference type="Google" id="ProtNLM"/>
    </source>
</evidence>
<dbReference type="EMBL" id="MN739486">
    <property type="protein sequence ID" value="QHT07819.1"/>
    <property type="molecule type" value="Genomic_DNA"/>
</dbReference>
<evidence type="ECO:0000256" key="1">
    <source>
        <dbReference type="SAM" id="Phobius"/>
    </source>
</evidence>
<sequence>MSSYRMIKKLYKTEKENHKYKNKYKTNKKMIKVYDRVERMKKANKNLFDFNKELMDIICEQNALIENMETEIQGNEKTMKKLSTNHDNRQKNVSKNSKIGTGNETKMILMIILCWILMLFMFQYSFIDDVSFMIFNFCAILSGLCMEMLY</sequence>